<dbReference type="Proteomes" id="UP000317557">
    <property type="component" value="Unassembled WGS sequence"/>
</dbReference>
<name>A0A521BVF7_9BACT</name>
<evidence type="ECO:0000313" key="2">
    <source>
        <dbReference type="Proteomes" id="UP000317557"/>
    </source>
</evidence>
<proteinExistence type="predicted"/>
<reference evidence="1 2" key="1">
    <citation type="submission" date="2017-05" db="EMBL/GenBank/DDBJ databases">
        <authorList>
            <person name="Varghese N."/>
            <person name="Submissions S."/>
        </authorList>
    </citation>
    <scope>NUCLEOTIDE SEQUENCE [LARGE SCALE GENOMIC DNA]</scope>
    <source>
        <strain evidence="1 2">DSM 21985</strain>
    </source>
</reference>
<evidence type="ECO:0000313" key="1">
    <source>
        <dbReference type="EMBL" id="SMO51075.1"/>
    </source>
</evidence>
<organism evidence="1 2">
    <name type="scientific">Gracilimonas mengyeensis</name>
    <dbReference type="NCBI Taxonomy" id="1302730"/>
    <lineage>
        <taxon>Bacteria</taxon>
        <taxon>Pseudomonadati</taxon>
        <taxon>Balneolota</taxon>
        <taxon>Balneolia</taxon>
        <taxon>Balneolales</taxon>
        <taxon>Balneolaceae</taxon>
        <taxon>Gracilimonas</taxon>
    </lineage>
</organism>
<dbReference type="AlphaFoldDB" id="A0A521BVF7"/>
<dbReference type="EMBL" id="FXTP01000003">
    <property type="protein sequence ID" value="SMO51075.1"/>
    <property type="molecule type" value="Genomic_DNA"/>
</dbReference>
<accession>A0A521BVF7</accession>
<protein>
    <submittedName>
        <fullName evidence="1">Uncharacterized protein</fullName>
    </submittedName>
</protein>
<gene>
    <name evidence="1" type="ORF">SAMN06265219_103129</name>
</gene>
<keyword evidence="2" id="KW-1185">Reference proteome</keyword>
<sequence>MPFVGHANFIDAIVAQFSGNLISKKTSIRKFSFSNVPYLPTNRSFGTEKMILRIIW</sequence>